<dbReference type="KEGG" id="bvv:BHK69_19730"/>
<dbReference type="PANTHER" id="PTHR42663">
    <property type="entry name" value="HYDROLASE C777.06C-RELATED-RELATED"/>
    <property type="match status" value="1"/>
</dbReference>
<dbReference type="Proteomes" id="UP000094969">
    <property type="component" value="Chromosome"/>
</dbReference>
<dbReference type="RefSeq" id="WP_069691582.1">
    <property type="nucleotide sequence ID" value="NZ_CP017147.1"/>
</dbReference>
<accession>A0A1D7U4S0</accession>
<dbReference type="SMART" id="SM00849">
    <property type="entry name" value="Lactamase_B"/>
    <property type="match status" value="1"/>
</dbReference>
<dbReference type="InterPro" id="IPR001279">
    <property type="entry name" value="Metallo-B-lactamas"/>
</dbReference>
<protein>
    <submittedName>
        <fullName evidence="2">Phosphoribosyl 1,2-cyclic phosphodiesterase</fullName>
    </submittedName>
</protein>
<gene>
    <name evidence="2" type="ORF">BHK69_19730</name>
</gene>
<reference evidence="2 3" key="1">
    <citation type="journal article" date="2015" name="Antonie Van Leeuwenhoek">
        <title>Bosea vaviloviae sp. nov., a new species of slow-growing rhizobia isolated from nodules of the relict species Vavilovia formosa (Stev.) Fed.</title>
        <authorList>
            <person name="Safronova V.I."/>
            <person name="Kuznetsova I.G."/>
            <person name="Sazanova A.L."/>
            <person name="Kimeklis A.K."/>
            <person name="Belimov A.A."/>
            <person name="Andronov E.E."/>
            <person name="Pinaev A.G."/>
            <person name="Chizhevskaya E.P."/>
            <person name="Pukhaev A.R."/>
            <person name="Popov K.P."/>
            <person name="Willems A."/>
            <person name="Tikhonovich I.A."/>
        </authorList>
    </citation>
    <scope>NUCLEOTIDE SEQUENCE [LARGE SCALE GENOMIC DNA]</scope>
    <source>
        <strain evidence="2 3">Vaf18</strain>
    </source>
</reference>
<name>A0A1D7U4S0_9HYPH</name>
<evidence type="ECO:0000313" key="2">
    <source>
        <dbReference type="EMBL" id="AOO82373.1"/>
    </source>
</evidence>
<feature type="domain" description="Metallo-beta-lactamase" evidence="1">
    <location>
        <begin position="36"/>
        <end position="237"/>
    </location>
</feature>
<dbReference type="PANTHER" id="PTHR42663:SF6">
    <property type="entry name" value="HYDROLASE C777.06C-RELATED"/>
    <property type="match status" value="1"/>
</dbReference>
<keyword evidence="3" id="KW-1185">Reference proteome</keyword>
<evidence type="ECO:0000313" key="3">
    <source>
        <dbReference type="Proteomes" id="UP000094969"/>
    </source>
</evidence>
<dbReference type="Gene3D" id="3.60.15.10">
    <property type="entry name" value="Ribonuclease Z/Hydroxyacylglutathione hydrolase-like"/>
    <property type="match status" value="1"/>
</dbReference>
<organism evidence="2 3">
    <name type="scientific">Bosea vaviloviae</name>
    <dbReference type="NCBI Taxonomy" id="1526658"/>
    <lineage>
        <taxon>Bacteria</taxon>
        <taxon>Pseudomonadati</taxon>
        <taxon>Pseudomonadota</taxon>
        <taxon>Alphaproteobacteria</taxon>
        <taxon>Hyphomicrobiales</taxon>
        <taxon>Boseaceae</taxon>
        <taxon>Bosea</taxon>
    </lineage>
</organism>
<dbReference type="AlphaFoldDB" id="A0A1D7U4S0"/>
<dbReference type="STRING" id="1526658.BHK69_19730"/>
<proteinExistence type="predicted"/>
<dbReference type="InterPro" id="IPR036866">
    <property type="entry name" value="RibonucZ/Hydroxyglut_hydro"/>
</dbReference>
<dbReference type="EMBL" id="CP017147">
    <property type="protein sequence ID" value="AOO82373.1"/>
    <property type="molecule type" value="Genomic_DNA"/>
</dbReference>
<sequence>MALTVTILGCGSSGGVPRPGSGWGACDPAEPKNRRRRCSILVESVGPNGTTSLIVDTSPDLREQLIDAGVMHLDAVLITHDHADHTHGIDDMRALVMHMRRRLPVYADERTSATLALRFGYIFETPPGSTYPPILDLKPMRVGSPLTIEGAGKPLEALPFAVEHGPGYESLGFRFGDLAYLPDVSVLPAQAKAAMAGLDILILDCLRETPHPSHFNLEQSLAAIAELKPRRTILTNLHSDLDYAVLSRRLPEGIEAAFDGMTITSKAG</sequence>
<dbReference type="OrthoDB" id="9781189at2"/>
<dbReference type="Pfam" id="PF12706">
    <property type="entry name" value="Lactamase_B_2"/>
    <property type="match status" value="1"/>
</dbReference>
<evidence type="ECO:0000259" key="1">
    <source>
        <dbReference type="SMART" id="SM00849"/>
    </source>
</evidence>
<dbReference type="CDD" id="cd16279">
    <property type="entry name" value="metallo-hydrolase-like_MBL-fold"/>
    <property type="match status" value="1"/>
</dbReference>
<dbReference type="SUPFAM" id="SSF56281">
    <property type="entry name" value="Metallo-hydrolase/oxidoreductase"/>
    <property type="match status" value="1"/>
</dbReference>